<dbReference type="Pfam" id="PF05685">
    <property type="entry name" value="Uma2"/>
    <property type="match status" value="1"/>
</dbReference>
<evidence type="ECO:0000259" key="1">
    <source>
        <dbReference type="Pfam" id="PF05685"/>
    </source>
</evidence>
<keyword evidence="2" id="KW-0540">Nuclease</keyword>
<dbReference type="PANTHER" id="PTHR34107:SF4">
    <property type="entry name" value="SLL1222 PROTEIN"/>
    <property type="match status" value="1"/>
</dbReference>
<accession>A0A975BJE5</accession>
<proteinExistence type="predicted"/>
<dbReference type="GO" id="GO:0004519">
    <property type="term" value="F:endonuclease activity"/>
    <property type="evidence" value="ECO:0007669"/>
    <property type="project" value="UniProtKB-KW"/>
</dbReference>
<dbReference type="PANTHER" id="PTHR34107">
    <property type="entry name" value="SLL0198 PROTEIN-RELATED"/>
    <property type="match status" value="1"/>
</dbReference>
<keyword evidence="3" id="KW-1185">Reference proteome</keyword>
<dbReference type="KEGG" id="dmm:dnm_024420"/>
<dbReference type="SUPFAM" id="SSF52980">
    <property type="entry name" value="Restriction endonuclease-like"/>
    <property type="match status" value="1"/>
</dbReference>
<sequence length="198" mass="22059">MAHATTARLTPDSPWPAQGEWSYEDYLNLPDNGCRYEIIEGVLYVTNAPDIDHQFIVVKIVSQIEQFVAGNKLGYVLTAPFEVHLSEKSRPVQPDVLFITSERWPGSGAKYFEGAPDLVAEVLSPSSRRTDQVIKFIAYEQAKVPEYWIADPKTRSVQVFALDGEEYALSGEFAGEEVIESRILTGLKIVTASLFISS</sequence>
<gene>
    <name evidence="2" type="ORF">dnm_024420</name>
</gene>
<dbReference type="AlphaFoldDB" id="A0A975BJE5"/>
<feature type="domain" description="Putative restriction endonuclease" evidence="1">
    <location>
        <begin position="24"/>
        <end position="188"/>
    </location>
</feature>
<dbReference type="CDD" id="cd06260">
    <property type="entry name" value="DUF820-like"/>
    <property type="match status" value="1"/>
</dbReference>
<keyword evidence="2" id="KW-0378">Hydrolase</keyword>
<reference evidence="2" key="1">
    <citation type="journal article" date="2021" name="Microb. Physiol.">
        <title>Proteogenomic Insights into the Physiology of Marine, Sulfate-Reducing, Filamentous Desulfonema limicola and Desulfonema magnum.</title>
        <authorList>
            <person name="Schnaars V."/>
            <person name="Wohlbrand L."/>
            <person name="Scheve S."/>
            <person name="Hinrichs C."/>
            <person name="Reinhardt R."/>
            <person name="Rabus R."/>
        </authorList>
    </citation>
    <scope>NUCLEOTIDE SEQUENCE</scope>
    <source>
        <strain evidence="2">4be13</strain>
    </source>
</reference>
<dbReference type="Proteomes" id="UP000663722">
    <property type="component" value="Chromosome"/>
</dbReference>
<name>A0A975BJE5_9BACT</name>
<evidence type="ECO:0000313" key="3">
    <source>
        <dbReference type="Proteomes" id="UP000663722"/>
    </source>
</evidence>
<dbReference type="InterPro" id="IPR011335">
    <property type="entry name" value="Restrct_endonuc-II-like"/>
</dbReference>
<evidence type="ECO:0000313" key="2">
    <source>
        <dbReference type="EMBL" id="QTA86418.1"/>
    </source>
</evidence>
<organism evidence="2 3">
    <name type="scientific">Desulfonema magnum</name>
    <dbReference type="NCBI Taxonomy" id="45655"/>
    <lineage>
        <taxon>Bacteria</taxon>
        <taxon>Pseudomonadati</taxon>
        <taxon>Thermodesulfobacteriota</taxon>
        <taxon>Desulfobacteria</taxon>
        <taxon>Desulfobacterales</taxon>
        <taxon>Desulfococcaceae</taxon>
        <taxon>Desulfonema</taxon>
    </lineage>
</organism>
<dbReference type="EMBL" id="CP061800">
    <property type="protein sequence ID" value="QTA86418.1"/>
    <property type="molecule type" value="Genomic_DNA"/>
</dbReference>
<protein>
    <submittedName>
        <fullName evidence="2">Restriction endonuclease type II, DUF820</fullName>
    </submittedName>
</protein>
<keyword evidence="2" id="KW-0255">Endonuclease</keyword>
<dbReference type="Gene3D" id="3.90.1570.10">
    <property type="entry name" value="tt1808, chain A"/>
    <property type="match status" value="1"/>
</dbReference>
<dbReference type="InterPro" id="IPR012296">
    <property type="entry name" value="Nuclease_put_TT1808"/>
</dbReference>
<dbReference type="InterPro" id="IPR008538">
    <property type="entry name" value="Uma2"/>
</dbReference>